<feature type="repeat" description="PPR" evidence="2">
    <location>
        <begin position="117"/>
        <end position="147"/>
    </location>
</feature>
<dbReference type="GO" id="GO:0009451">
    <property type="term" value="P:RNA modification"/>
    <property type="evidence" value="ECO:0007669"/>
    <property type="project" value="InterPro"/>
</dbReference>
<dbReference type="Proteomes" id="UP000001514">
    <property type="component" value="Unassembled WGS sequence"/>
</dbReference>
<feature type="repeat" description="PPR" evidence="2">
    <location>
        <begin position="148"/>
        <end position="182"/>
    </location>
</feature>
<dbReference type="InterPro" id="IPR046960">
    <property type="entry name" value="PPR_At4g14850-like_plant"/>
</dbReference>
<dbReference type="InParanoid" id="D8SEC8"/>
<dbReference type="InterPro" id="IPR002885">
    <property type="entry name" value="PPR_rpt"/>
</dbReference>
<dbReference type="EMBL" id="GL377615">
    <property type="protein sequence ID" value="EFJ17268.1"/>
    <property type="molecule type" value="Genomic_DNA"/>
</dbReference>
<dbReference type="KEGG" id="smo:SELMODRAFT_115235"/>
<dbReference type="AlphaFoldDB" id="D8SEC8"/>
<evidence type="ECO:0000313" key="4">
    <source>
        <dbReference type="Proteomes" id="UP000001514"/>
    </source>
</evidence>
<evidence type="ECO:0000256" key="1">
    <source>
        <dbReference type="ARBA" id="ARBA00022737"/>
    </source>
</evidence>
<proteinExistence type="predicted"/>
<name>D8SEC8_SELML</name>
<dbReference type="Gramene" id="EFJ17268">
    <property type="protein sequence ID" value="EFJ17268"/>
    <property type="gene ID" value="SELMODRAFT_115235"/>
</dbReference>
<accession>D8SEC8</accession>
<organism evidence="4">
    <name type="scientific">Selaginella moellendorffii</name>
    <name type="common">Spikemoss</name>
    <dbReference type="NCBI Taxonomy" id="88036"/>
    <lineage>
        <taxon>Eukaryota</taxon>
        <taxon>Viridiplantae</taxon>
        <taxon>Streptophyta</taxon>
        <taxon>Embryophyta</taxon>
        <taxon>Tracheophyta</taxon>
        <taxon>Lycopodiopsida</taxon>
        <taxon>Selaginellales</taxon>
        <taxon>Selaginellaceae</taxon>
        <taxon>Selaginella</taxon>
    </lineage>
</organism>
<dbReference type="PROSITE" id="PS51375">
    <property type="entry name" value="PPR"/>
    <property type="match status" value="3"/>
</dbReference>
<dbReference type="GO" id="GO:0003723">
    <property type="term" value="F:RNA binding"/>
    <property type="evidence" value="ECO:0007669"/>
    <property type="project" value="InterPro"/>
</dbReference>
<evidence type="ECO:0008006" key="5">
    <source>
        <dbReference type="Google" id="ProtNLM"/>
    </source>
</evidence>
<gene>
    <name evidence="3" type="ORF">SELMODRAFT_115235</name>
</gene>
<dbReference type="eggNOG" id="KOG4197">
    <property type="taxonomic scope" value="Eukaryota"/>
</dbReference>
<keyword evidence="1" id="KW-0677">Repeat</keyword>
<dbReference type="PANTHER" id="PTHR47926">
    <property type="entry name" value="PENTATRICOPEPTIDE REPEAT-CONTAINING PROTEIN"/>
    <property type="match status" value="1"/>
</dbReference>
<dbReference type="Gene3D" id="1.25.40.10">
    <property type="entry name" value="Tetratricopeptide repeat domain"/>
    <property type="match status" value="3"/>
</dbReference>
<dbReference type="GO" id="GO:0048731">
    <property type="term" value="P:system development"/>
    <property type="evidence" value="ECO:0007669"/>
    <property type="project" value="UniProtKB-ARBA"/>
</dbReference>
<dbReference type="NCBIfam" id="TIGR00756">
    <property type="entry name" value="PPR"/>
    <property type="match status" value="2"/>
</dbReference>
<keyword evidence="4" id="KW-1185">Reference proteome</keyword>
<dbReference type="HOGENOM" id="CLU_002706_0_0_1"/>
<dbReference type="PANTHER" id="PTHR47926:SF533">
    <property type="entry name" value="DYW DOMAIN-CONTAINING PROTEIN"/>
    <property type="match status" value="1"/>
</dbReference>
<reference evidence="3 4" key="1">
    <citation type="journal article" date="2011" name="Science">
        <title>The Selaginella genome identifies genetic changes associated with the evolution of vascular plants.</title>
        <authorList>
            <person name="Banks J.A."/>
            <person name="Nishiyama T."/>
            <person name="Hasebe M."/>
            <person name="Bowman J.L."/>
            <person name="Gribskov M."/>
            <person name="dePamphilis C."/>
            <person name="Albert V.A."/>
            <person name="Aono N."/>
            <person name="Aoyama T."/>
            <person name="Ambrose B.A."/>
            <person name="Ashton N.W."/>
            <person name="Axtell M.J."/>
            <person name="Barker E."/>
            <person name="Barker M.S."/>
            <person name="Bennetzen J.L."/>
            <person name="Bonawitz N.D."/>
            <person name="Chapple C."/>
            <person name="Cheng C."/>
            <person name="Correa L.G."/>
            <person name="Dacre M."/>
            <person name="DeBarry J."/>
            <person name="Dreyer I."/>
            <person name="Elias M."/>
            <person name="Engstrom E.M."/>
            <person name="Estelle M."/>
            <person name="Feng L."/>
            <person name="Finet C."/>
            <person name="Floyd S.K."/>
            <person name="Frommer W.B."/>
            <person name="Fujita T."/>
            <person name="Gramzow L."/>
            <person name="Gutensohn M."/>
            <person name="Harholt J."/>
            <person name="Hattori M."/>
            <person name="Heyl A."/>
            <person name="Hirai T."/>
            <person name="Hiwatashi Y."/>
            <person name="Ishikawa M."/>
            <person name="Iwata M."/>
            <person name="Karol K.G."/>
            <person name="Koehler B."/>
            <person name="Kolukisaoglu U."/>
            <person name="Kubo M."/>
            <person name="Kurata T."/>
            <person name="Lalonde S."/>
            <person name="Li K."/>
            <person name="Li Y."/>
            <person name="Litt A."/>
            <person name="Lyons E."/>
            <person name="Manning G."/>
            <person name="Maruyama T."/>
            <person name="Michael T.P."/>
            <person name="Mikami K."/>
            <person name="Miyazaki S."/>
            <person name="Morinaga S."/>
            <person name="Murata T."/>
            <person name="Mueller-Roeber B."/>
            <person name="Nelson D.R."/>
            <person name="Obara M."/>
            <person name="Oguri Y."/>
            <person name="Olmstead R.G."/>
            <person name="Onodera N."/>
            <person name="Petersen B.L."/>
            <person name="Pils B."/>
            <person name="Prigge M."/>
            <person name="Rensing S.A."/>
            <person name="Riano-Pachon D.M."/>
            <person name="Roberts A.W."/>
            <person name="Sato Y."/>
            <person name="Scheller H.V."/>
            <person name="Schulz B."/>
            <person name="Schulz C."/>
            <person name="Shakirov E.V."/>
            <person name="Shibagaki N."/>
            <person name="Shinohara N."/>
            <person name="Shippen D.E."/>
            <person name="Soerensen I."/>
            <person name="Sotooka R."/>
            <person name="Sugimoto N."/>
            <person name="Sugita M."/>
            <person name="Sumikawa N."/>
            <person name="Tanurdzic M."/>
            <person name="Theissen G."/>
            <person name="Ulvskov P."/>
            <person name="Wakazuki S."/>
            <person name="Weng J.K."/>
            <person name="Willats W.W."/>
            <person name="Wipf D."/>
            <person name="Wolf P.G."/>
            <person name="Yang L."/>
            <person name="Zimmer A.D."/>
            <person name="Zhu Q."/>
            <person name="Mitros T."/>
            <person name="Hellsten U."/>
            <person name="Loque D."/>
            <person name="Otillar R."/>
            <person name="Salamov A."/>
            <person name="Schmutz J."/>
            <person name="Shapiro H."/>
            <person name="Lindquist E."/>
            <person name="Lucas S."/>
            <person name="Rokhsar D."/>
            <person name="Grigoriev I.V."/>
        </authorList>
    </citation>
    <scope>NUCLEOTIDE SEQUENCE [LARGE SCALE GENOMIC DNA]</scope>
</reference>
<protein>
    <recommendedName>
        <fullName evidence="5">Pentacotripeptide-repeat region of PRORP domain-containing protein</fullName>
    </recommendedName>
</protein>
<dbReference type="FunFam" id="1.25.40.10:FF:000158">
    <property type="entry name" value="pentatricopeptide repeat-containing protein At2g33680"/>
    <property type="match status" value="1"/>
</dbReference>
<feature type="repeat" description="PPR" evidence="2">
    <location>
        <begin position="183"/>
        <end position="217"/>
    </location>
</feature>
<dbReference type="Pfam" id="PF13041">
    <property type="entry name" value="PPR_2"/>
    <property type="match status" value="1"/>
</dbReference>
<sequence>MQTCLRSTTGGKSFFQVESTRESFATLLKSCARANDLATGRALHFEILHSDHNGDKLLDELLLQMYGKCGSVEDARLLFNRFPETDLVAWTTVLIWHARGGRLARAKSLFDAMPERDLVSWTALFWAFAQAGNLQEAKELFDSIPEHDTVAWTAMMSAYGQNGHLMNARKTFDSIPERNIYTNLISWTALLTAYAKNGHLDRSKRTFQGLLSQDAILWNSIIGGFAQNVESREAIQLFYEMNLVETPDEVTFLCVLLAWSHKGDVFSGRSLFRSICFDFEMAHKKQHYSCLLGLLSRAGYLSEAEELIATMPFAAENLDWTCLLGACKSHRDEKRGSFASQNVLGLDPSNGSAYVLLANLYSAKERKKIPHVMS</sequence>
<dbReference type="Pfam" id="PF01535">
    <property type="entry name" value="PPR"/>
    <property type="match status" value="5"/>
</dbReference>
<evidence type="ECO:0000313" key="3">
    <source>
        <dbReference type="EMBL" id="EFJ17268.1"/>
    </source>
</evidence>
<evidence type="ECO:0000256" key="2">
    <source>
        <dbReference type="PROSITE-ProRule" id="PRU00708"/>
    </source>
</evidence>
<dbReference type="InterPro" id="IPR011990">
    <property type="entry name" value="TPR-like_helical_dom_sf"/>
</dbReference>